<dbReference type="Proteomes" id="UP000242849">
    <property type="component" value="Unassembled WGS sequence"/>
</dbReference>
<dbReference type="InterPro" id="IPR036163">
    <property type="entry name" value="HMA_dom_sf"/>
</dbReference>
<evidence type="ECO:0000313" key="5">
    <source>
        <dbReference type="Proteomes" id="UP000242849"/>
    </source>
</evidence>
<evidence type="ECO:0000259" key="3">
    <source>
        <dbReference type="PROSITE" id="PS50846"/>
    </source>
</evidence>
<dbReference type="SUPFAM" id="SSF55008">
    <property type="entry name" value="HMA, heavy metal-associated domain"/>
    <property type="match status" value="1"/>
</dbReference>
<dbReference type="EMBL" id="FNSC01000001">
    <property type="protein sequence ID" value="SEC41050.1"/>
    <property type="molecule type" value="Genomic_DNA"/>
</dbReference>
<keyword evidence="2" id="KW-0479">Metal-binding</keyword>
<name>A0A1H4SAG8_PSEAG</name>
<accession>A0A1H4SAG8</accession>
<dbReference type="Pfam" id="PF00403">
    <property type="entry name" value="HMA"/>
    <property type="match status" value="1"/>
</dbReference>
<dbReference type="CDD" id="cd00371">
    <property type="entry name" value="HMA"/>
    <property type="match status" value="1"/>
</dbReference>
<keyword evidence="5" id="KW-1185">Reference proteome</keyword>
<dbReference type="GO" id="GO:0046872">
    <property type="term" value="F:metal ion binding"/>
    <property type="evidence" value="ECO:0007669"/>
    <property type="project" value="UniProtKB-KW"/>
</dbReference>
<sequence length="78" mass="8110">MSSLTTFNLPISGMTCTSCAGRVERALAKVADVTSVSINLASEQARVEAPADSLEQLVNAVSAAGYQVPSERLELGIL</sequence>
<comment type="subunit">
    <text evidence="1">Monomer.</text>
</comment>
<dbReference type="Gene3D" id="3.30.70.100">
    <property type="match status" value="1"/>
</dbReference>
<organism evidence="4 5">
    <name type="scientific">Pseudomonas anguilliseptica</name>
    <dbReference type="NCBI Taxonomy" id="53406"/>
    <lineage>
        <taxon>Bacteria</taxon>
        <taxon>Pseudomonadati</taxon>
        <taxon>Pseudomonadota</taxon>
        <taxon>Gammaproteobacteria</taxon>
        <taxon>Pseudomonadales</taxon>
        <taxon>Pseudomonadaceae</taxon>
        <taxon>Pseudomonas</taxon>
    </lineage>
</organism>
<evidence type="ECO:0000256" key="1">
    <source>
        <dbReference type="ARBA" id="ARBA00011245"/>
    </source>
</evidence>
<protein>
    <submittedName>
        <fullName evidence="4">Copper chaperone CopZ</fullName>
    </submittedName>
</protein>
<proteinExistence type="predicted"/>
<reference evidence="5" key="1">
    <citation type="submission" date="2016-10" db="EMBL/GenBank/DDBJ databases">
        <authorList>
            <person name="Varghese N."/>
            <person name="Submissions S."/>
        </authorList>
    </citation>
    <scope>NUCLEOTIDE SEQUENCE [LARGE SCALE GENOMIC DNA]</scope>
    <source>
        <strain evidence="5">DSM 12111</strain>
    </source>
</reference>
<feature type="domain" description="HMA" evidence="3">
    <location>
        <begin position="5"/>
        <end position="69"/>
    </location>
</feature>
<evidence type="ECO:0000313" key="4">
    <source>
        <dbReference type="EMBL" id="SEC41050.1"/>
    </source>
</evidence>
<dbReference type="FunFam" id="3.30.70.100:FF:000005">
    <property type="entry name" value="Copper-exporting P-type ATPase A"/>
    <property type="match status" value="1"/>
</dbReference>
<dbReference type="PROSITE" id="PS50846">
    <property type="entry name" value="HMA_2"/>
    <property type="match status" value="1"/>
</dbReference>
<gene>
    <name evidence="4" type="ORF">SAMN05421553_0809</name>
</gene>
<dbReference type="PROSITE" id="PS01047">
    <property type="entry name" value="HMA_1"/>
    <property type="match status" value="1"/>
</dbReference>
<dbReference type="InterPro" id="IPR017969">
    <property type="entry name" value="Heavy-metal-associated_CS"/>
</dbReference>
<dbReference type="STRING" id="53406.SAMN05421553_0809"/>
<dbReference type="InterPro" id="IPR006121">
    <property type="entry name" value="HMA_dom"/>
</dbReference>
<dbReference type="OrthoDB" id="9814270at2"/>
<evidence type="ECO:0000256" key="2">
    <source>
        <dbReference type="ARBA" id="ARBA00022723"/>
    </source>
</evidence>
<dbReference type="AlphaFoldDB" id="A0A1H4SAG8"/>